<dbReference type="EMBL" id="CP031165">
    <property type="protein sequence ID" value="AXV07562.1"/>
    <property type="molecule type" value="Genomic_DNA"/>
</dbReference>
<reference evidence="2 3" key="1">
    <citation type="submission" date="2018-09" db="EMBL/GenBank/DDBJ databases">
        <title>Complete genome sequence of Euzebya sp. DY32-46 isolated from seawater of Pacific Ocean.</title>
        <authorList>
            <person name="Xu L."/>
            <person name="Wu Y.-H."/>
            <person name="Xu X.-W."/>
        </authorList>
    </citation>
    <scope>NUCLEOTIDE SEQUENCE [LARGE SCALE GENOMIC DNA]</scope>
    <source>
        <strain evidence="2 3">DY32-46</strain>
    </source>
</reference>
<proteinExistence type="predicted"/>
<name>A0A346XZB5_9ACTN</name>
<organism evidence="2 3">
    <name type="scientific">Euzebya pacifica</name>
    <dbReference type="NCBI Taxonomy" id="1608957"/>
    <lineage>
        <taxon>Bacteria</taxon>
        <taxon>Bacillati</taxon>
        <taxon>Actinomycetota</taxon>
        <taxon>Nitriliruptoria</taxon>
        <taxon>Euzebyales</taxon>
    </lineage>
</organism>
<sequence length="80" mass="8968">MSERLDPERPADEDVDATYPDADQQEGVHLLANQAADRLADRGFTREQVFEWAAAYVEREGVGTVDGLIAFIRQKESNDT</sequence>
<feature type="compositionally biased region" description="Basic and acidic residues" evidence="1">
    <location>
        <begin position="1"/>
        <end position="12"/>
    </location>
</feature>
<dbReference type="KEGG" id="euz:DVS28_a2883"/>
<evidence type="ECO:0000313" key="3">
    <source>
        <dbReference type="Proteomes" id="UP000264006"/>
    </source>
</evidence>
<feature type="region of interest" description="Disordered" evidence="1">
    <location>
        <begin position="1"/>
        <end position="25"/>
    </location>
</feature>
<gene>
    <name evidence="2" type="ORF">DVS28_a2883</name>
</gene>
<dbReference type="Proteomes" id="UP000264006">
    <property type="component" value="Chromosome"/>
</dbReference>
<evidence type="ECO:0000313" key="2">
    <source>
        <dbReference type="EMBL" id="AXV07562.1"/>
    </source>
</evidence>
<dbReference type="RefSeq" id="WP_114592033.1">
    <property type="nucleotide sequence ID" value="NZ_CAXIBR010000037.1"/>
</dbReference>
<accession>A0A346XZB5</accession>
<dbReference type="AlphaFoldDB" id="A0A346XZB5"/>
<protein>
    <submittedName>
        <fullName evidence="2">Uncharacterized protein</fullName>
    </submittedName>
</protein>
<keyword evidence="3" id="KW-1185">Reference proteome</keyword>
<evidence type="ECO:0000256" key="1">
    <source>
        <dbReference type="SAM" id="MobiDB-lite"/>
    </source>
</evidence>
<dbReference type="OrthoDB" id="9843473at2"/>